<reference evidence="1 2" key="1">
    <citation type="submission" date="2014-04" db="EMBL/GenBank/DDBJ databases">
        <authorList>
            <person name="Sears C."/>
            <person name="Carroll K."/>
            <person name="Sack B.R."/>
            <person name="Qadri F."/>
            <person name="Myers L.L."/>
            <person name="Chung G.-T."/>
            <person name="Escheverria P."/>
            <person name="Fraser C.M."/>
            <person name="Sadzewicz L."/>
            <person name="Shefchek K.A."/>
            <person name="Tallon L."/>
            <person name="Das S.P."/>
            <person name="Daugherty S."/>
            <person name="Mongodin E.F."/>
        </authorList>
    </citation>
    <scope>NUCLEOTIDE SEQUENCE [LARGE SCALE GENOMIC DNA]</scope>
    <source>
        <strain evidence="2">3775 SL(B) 10 (iv)</strain>
    </source>
</reference>
<dbReference type="EMBL" id="JNHI01000002">
    <property type="protein sequence ID" value="KDS33275.1"/>
    <property type="molecule type" value="Genomic_DNA"/>
</dbReference>
<name>A0A078RD91_PHOVU</name>
<protein>
    <submittedName>
        <fullName evidence="1">Uncharacterized protein</fullName>
    </submittedName>
</protein>
<proteinExistence type="predicted"/>
<evidence type="ECO:0000313" key="2">
    <source>
        <dbReference type="Proteomes" id="UP000028134"/>
    </source>
</evidence>
<evidence type="ECO:0000313" key="1">
    <source>
        <dbReference type="EMBL" id="KDS33275.1"/>
    </source>
</evidence>
<accession>A0A078RD91</accession>
<dbReference type="Proteomes" id="UP000028134">
    <property type="component" value="Unassembled WGS sequence"/>
</dbReference>
<organism evidence="1 2">
    <name type="scientific">Phocaeicola vulgatus str. 3775 SL</name>
    <name type="common">B</name>
    <name type="synonym">iv</name>
    <dbReference type="NCBI Taxonomy" id="1339350"/>
    <lineage>
        <taxon>Bacteria</taxon>
        <taxon>Pseudomonadati</taxon>
        <taxon>Bacteroidota</taxon>
        <taxon>Bacteroidia</taxon>
        <taxon>Bacteroidales</taxon>
        <taxon>Bacteroidaceae</taxon>
        <taxon>Phocaeicola</taxon>
    </lineage>
</organism>
<comment type="caution">
    <text evidence="1">The sequence shown here is derived from an EMBL/GenBank/DDBJ whole genome shotgun (WGS) entry which is preliminary data.</text>
</comment>
<gene>
    <name evidence="1" type="ORF">M097_0436</name>
</gene>
<dbReference type="AlphaFoldDB" id="A0A078RD91"/>
<sequence length="64" mass="7152">MWSQAVAIGTYRKFYRSFTAAGLSGIYTRFPFNPDRGHLFGTDSGTKIMKIGIITALSSFKNQK</sequence>